<feature type="compositionally biased region" description="Low complexity" evidence="1">
    <location>
        <begin position="191"/>
        <end position="203"/>
    </location>
</feature>
<feature type="compositionally biased region" description="Basic residues" evidence="1">
    <location>
        <begin position="210"/>
        <end position="219"/>
    </location>
</feature>
<keyword evidence="3" id="KW-1185">Reference proteome</keyword>
<comment type="caution">
    <text evidence="2">The sequence shown here is derived from an EMBL/GenBank/DDBJ whole genome shotgun (WGS) entry which is preliminary data.</text>
</comment>
<dbReference type="EMBL" id="BMAU01021199">
    <property type="protein sequence ID" value="GFX97662.1"/>
    <property type="molecule type" value="Genomic_DNA"/>
</dbReference>
<gene>
    <name evidence="2" type="primary">NCL1_42224</name>
    <name evidence="2" type="ORF">TNCV_3065501</name>
</gene>
<dbReference type="Proteomes" id="UP000887159">
    <property type="component" value="Unassembled WGS sequence"/>
</dbReference>
<reference evidence="2" key="1">
    <citation type="submission" date="2020-08" db="EMBL/GenBank/DDBJ databases">
        <title>Multicomponent nature underlies the extraordinary mechanical properties of spider dragline silk.</title>
        <authorList>
            <person name="Kono N."/>
            <person name="Nakamura H."/>
            <person name="Mori M."/>
            <person name="Yoshida Y."/>
            <person name="Ohtoshi R."/>
            <person name="Malay A.D."/>
            <person name="Moran D.A.P."/>
            <person name="Tomita M."/>
            <person name="Numata K."/>
            <person name="Arakawa K."/>
        </authorList>
    </citation>
    <scope>NUCLEOTIDE SEQUENCE</scope>
</reference>
<proteinExistence type="predicted"/>
<name>A0A8X6RZ75_TRICX</name>
<feature type="region of interest" description="Disordered" evidence="1">
    <location>
        <begin position="122"/>
        <end position="165"/>
    </location>
</feature>
<organism evidence="2 3">
    <name type="scientific">Trichonephila clavipes</name>
    <name type="common">Golden silk orbweaver</name>
    <name type="synonym">Nephila clavipes</name>
    <dbReference type="NCBI Taxonomy" id="2585209"/>
    <lineage>
        <taxon>Eukaryota</taxon>
        <taxon>Metazoa</taxon>
        <taxon>Ecdysozoa</taxon>
        <taxon>Arthropoda</taxon>
        <taxon>Chelicerata</taxon>
        <taxon>Arachnida</taxon>
        <taxon>Araneae</taxon>
        <taxon>Araneomorphae</taxon>
        <taxon>Entelegynae</taxon>
        <taxon>Araneoidea</taxon>
        <taxon>Nephilidae</taxon>
        <taxon>Trichonephila</taxon>
    </lineage>
</organism>
<feature type="compositionally biased region" description="Low complexity" evidence="1">
    <location>
        <begin position="126"/>
        <end position="165"/>
    </location>
</feature>
<feature type="region of interest" description="Disordered" evidence="1">
    <location>
        <begin position="190"/>
        <end position="225"/>
    </location>
</feature>
<evidence type="ECO:0000313" key="2">
    <source>
        <dbReference type="EMBL" id="GFX97662.1"/>
    </source>
</evidence>
<protein>
    <submittedName>
        <fullName evidence="2">Uncharacterized protein</fullName>
    </submittedName>
</protein>
<accession>A0A8X6RZ75</accession>
<sequence length="225" mass="24828">MCIRWAFFHRLQSRAKMYQLLTIPFIRLEIMPEMKTEKEIQTTKAHRNISYVEARKLIVPQLIQIYAQAPNLSIVTTTAQTDENITKIEYLPLKLLQPLIPIPKPTMSSKILAVTKSSTTTQENFVPSTSSVPVTSSSESESPIPLIDTAPATSNSLPTSAASSSSNKALYSSTVSVFTSLPAETCPIVETSTTISNTTLSTSQAAKQTLKSRRKKRPNRSNNPK</sequence>
<evidence type="ECO:0000313" key="3">
    <source>
        <dbReference type="Proteomes" id="UP000887159"/>
    </source>
</evidence>
<evidence type="ECO:0000256" key="1">
    <source>
        <dbReference type="SAM" id="MobiDB-lite"/>
    </source>
</evidence>
<dbReference type="AlphaFoldDB" id="A0A8X6RZ75"/>